<sequence>MKTAKPSVTALLVFLGLVAFFFKVLPGYTTATDSILTSLASKLHESISAQSMCTEDVGIGHCCEIYSAAEPCLDECRKNHLDRQTFALTKEYDQCASTCLGVYRATCKKEEALKGAQIGWANKLDREIRHIRRGWRNRT</sequence>
<dbReference type="AlphaFoldDB" id="A0A2T2N350"/>
<reference evidence="1 2" key="1">
    <citation type="journal article" date="2018" name="Front. Microbiol.">
        <title>Genome-Wide Analysis of Corynespora cassiicola Leaf Fall Disease Putative Effectors.</title>
        <authorList>
            <person name="Lopez D."/>
            <person name="Ribeiro S."/>
            <person name="Label P."/>
            <person name="Fumanal B."/>
            <person name="Venisse J.S."/>
            <person name="Kohler A."/>
            <person name="de Oliveira R.R."/>
            <person name="Labutti K."/>
            <person name="Lipzen A."/>
            <person name="Lail K."/>
            <person name="Bauer D."/>
            <person name="Ohm R.A."/>
            <person name="Barry K.W."/>
            <person name="Spatafora J."/>
            <person name="Grigoriev I.V."/>
            <person name="Martin F.M."/>
            <person name="Pujade-Renaud V."/>
        </authorList>
    </citation>
    <scope>NUCLEOTIDE SEQUENCE [LARGE SCALE GENOMIC DNA]</scope>
    <source>
        <strain evidence="1 2">Philippines</strain>
    </source>
</reference>
<dbReference type="EMBL" id="KZ678156">
    <property type="protein sequence ID" value="PSN59448.1"/>
    <property type="molecule type" value="Genomic_DNA"/>
</dbReference>
<gene>
    <name evidence="1" type="ORF">BS50DRAFT_640996</name>
</gene>
<dbReference type="OrthoDB" id="3790043at2759"/>
<evidence type="ECO:0000313" key="1">
    <source>
        <dbReference type="EMBL" id="PSN59448.1"/>
    </source>
</evidence>
<organism evidence="1 2">
    <name type="scientific">Corynespora cassiicola Philippines</name>
    <dbReference type="NCBI Taxonomy" id="1448308"/>
    <lineage>
        <taxon>Eukaryota</taxon>
        <taxon>Fungi</taxon>
        <taxon>Dikarya</taxon>
        <taxon>Ascomycota</taxon>
        <taxon>Pezizomycotina</taxon>
        <taxon>Dothideomycetes</taxon>
        <taxon>Pleosporomycetidae</taxon>
        <taxon>Pleosporales</taxon>
        <taxon>Corynesporascaceae</taxon>
        <taxon>Corynespora</taxon>
    </lineage>
</organism>
<dbReference type="Proteomes" id="UP000240883">
    <property type="component" value="Unassembled WGS sequence"/>
</dbReference>
<name>A0A2T2N350_CORCC</name>
<accession>A0A2T2N350</accession>
<evidence type="ECO:0000313" key="2">
    <source>
        <dbReference type="Proteomes" id="UP000240883"/>
    </source>
</evidence>
<keyword evidence="2" id="KW-1185">Reference proteome</keyword>
<proteinExistence type="predicted"/>
<protein>
    <submittedName>
        <fullName evidence="1">Uncharacterized protein</fullName>
    </submittedName>
</protein>